<feature type="compositionally biased region" description="Polar residues" evidence="1">
    <location>
        <begin position="111"/>
        <end position="120"/>
    </location>
</feature>
<reference evidence="2 3" key="1">
    <citation type="submission" date="2023-01" db="EMBL/GenBank/DDBJ databases">
        <title>Novel diversity within Roseofilum (Cyanobacteria; Desertifilaceae) from marine benthic mats with descriptions of four novel species.</title>
        <authorList>
            <person name="Wang Y."/>
            <person name="Berthold D.E."/>
            <person name="Hu J."/>
            <person name="Lefler F.W."/>
            <person name="Laughinghouse H.D. IV."/>
        </authorList>
    </citation>
    <scope>NUCLEOTIDE SEQUENCE [LARGE SCALE GENOMIC DNA]</scope>
    <source>
        <strain evidence="2 3">BLCC-M114</strain>
    </source>
</reference>
<dbReference type="Proteomes" id="UP001235849">
    <property type="component" value="Unassembled WGS sequence"/>
</dbReference>
<evidence type="ECO:0000313" key="3">
    <source>
        <dbReference type="Proteomes" id="UP001235849"/>
    </source>
</evidence>
<protein>
    <recommendedName>
        <fullName evidence="4">DUF4105 domain-containing protein</fullName>
    </recommendedName>
</protein>
<feature type="region of interest" description="Disordered" evidence="1">
    <location>
        <begin position="351"/>
        <end position="382"/>
    </location>
</feature>
<accession>A0ABT7B1P7</accession>
<sequence>MSTQRIRRKSSQNLGTGSKTPRFSPSPIVSRKPTPIQPTGDRQPFAQRTPSGANFDLQTDQPPRELAPDMQAHIDRWKSKIPLQSASPPNSPIQRYPLGDHHNLWFSHPLTRQSTQSSIQRADGDETDTSTPTTATPAPTTTEDTTVTAPVATLKLCADVETADRSRLGLTDLAKANVGHTFLKLSYNNPTDVPDAMRQPTKRLLQSPTGSSFGFYPLIYRASTWTYDSTARMKRLETPGSGTSLDRRHTGFSLNPKKWVPGRVEEPDVAHASKGEKSYALTQPEVDGLMEYVEAKKDAKYNLFKYNCTNFAVEAVKSIGKSAPSGAGQYGEIMLPNSLYKNLLALSKDGDTDVTLGPLEEGHSHDKKGDKKTSKKSSIKKT</sequence>
<feature type="region of interest" description="Disordered" evidence="1">
    <location>
        <begin position="1"/>
        <end position="65"/>
    </location>
</feature>
<evidence type="ECO:0000256" key="1">
    <source>
        <dbReference type="SAM" id="MobiDB-lite"/>
    </source>
</evidence>
<feature type="compositionally biased region" description="Basic and acidic residues" evidence="1">
    <location>
        <begin position="360"/>
        <end position="372"/>
    </location>
</feature>
<feature type="compositionally biased region" description="Polar residues" evidence="1">
    <location>
        <begin position="46"/>
        <end position="61"/>
    </location>
</feature>
<feature type="compositionally biased region" description="Low complexity" evidence="1">
    <location>
        <begin position="129"/>
        <end position="144"/>
    </location>
</feature>
<organism evidence="2 3">
    <name type="scientific">Roseofilum capinflatum BLCC-M114</name>
    <dbReference type="NCBI Taxonomy" id="3022440"/>
    <lineage>
        <taxon>Bacteria</taxon>
        <taxon>Bacillati</taxon>
        <taxon>Cyanobacteriota</taxon>
        <taxon>Cyanophyceae</taxon>
        <taxon>Desertifilales</taxon>
        <taxon>Desertifilaceae</taxon>
        <taxon>Roseofilum</taxon>
        <taxon>Roseofilum capinflatum</taxon>
    </lineage>
</organism>
<evidence type="ECO:0008006" key="4">
    <source>
        <dbReference type="Google" id="ProtNLM"/>
    </source>
</evidence>
<keyword evidence="3" id="KW-1185">Reference proteome</keyword>
<feature type="compositionally biased region" description="Polar residues" evidence="1">
    <location>
        <begin position="11"/>
        <end position="23"/>
    </location>
</feature>
<dbReference type="RefSeq" id="WP_283765459.1">
    <property type="nucleotide sequence ID" value="NZ_JAQOSO010000012.1"/>
</dbReference>
<evidence type="ECO:0000313" key="2">
    <source>
        <dbReference type="EMBL" id="MDJ1173082.1"/>
    </source>
</evidence>
<feature type="compositionally biased region" description="Basic residues" evidence="1">
    <location>
        <begin position="373"/>
        <end position="382"/>
    </location>
</feature>
<feature type="compositionally biased region" description="Basic residues" evidence="1">
    <location>
        <begin position="1"/>
        <end position="10"/>
    </location>
</feature>
<name>A0ABT7B1P7_9CYAN</name>
<comment type="caution">
    <text evidence="2">The sequence shown here is derived from an EMBL/GenBank/DDBJ whole genome shotgun (WGS) entry which is preliminary data.</text>
</comment>
<proteinExistence type="predicted"/>
<gene>
    <name evidence="2" type="ORF">PMG25_03160</name>
</gene>
<feature type="region of interest" description="Disordered" evidence="1">
    <location>
        <begin position="111"/>
        <end position="144"/>
    </location>
</feature>
<dbReference type="EMBL" id="JAQOSO010000012">
    <property type="protein sequence ID" value="MDJ1173082.1"/>
    <property type="molecule type" value="Genomic_DNA"/>
</dbReference>